<protein>
    <recommendedName>
        <fullName evidence="4">Major facilitator superfamily (MFS) profile domain-containing protein</fullName>
    </recommendedName>
</protein>
<dbReference type="Pfam" id="PF07690">
    <property type="entry name" value="MFS_1"/>
    <property type="match status" value="1"/>
</dbReference>
<feature type="transmembrane region" description="Helical" evidence="2">
    <location>
        <begin position="136"/>
        <end position="157"/>
    </location>
</feature>
<accession>A0A4U5LTU4</accession>
<evidence type="ECO:0000313" key="5">
    <source>
        <dbReference type="EMBL" id="TKR59507.1"/>
    </source>
</evidence>
<feature type="transmembrane region" description="Helical" evidence="2">
    <location>
        <begin position="295"/>
        <end position="316"/>
    </location>
</feature>
<feature type="transmembrane region" description="Helical" evidence="2">
    <location>
        <begin position="220"/>
        <end position="242"/>
    </location>
</feature>
<evidence type="ECO:0000256" key="2">
    <source>
        <dbReference type="SAM" id="Phobius"/>
    </source>
</evidence>
<feature type="transmembrane region" description="Helical" evidence="2">
    <location>
        <begin position="390"/>
        <end position="410"/>
    </location>
</feature>
<dbReference type="EMBL" id="AZBU02000012">
    <property type="protein sequence ID" value="TKR59507.1"/>
    <property type="molecule type" value="Genomic_DNA"/>
</dbReference>
<dbReference type="InterPro" id="IPR020846">
    <property type="entry name" value="MFS_dom"/>
</dbReference>
<evidence type="ECO:0000259" key="4">
    <source>
        <dbReference type="PROSITE" id="PS50850"/>
    </source>
</evidence>
<keyword evidence="2" id="KW-0812">Transmembrane</keyword>
<dbReference type="PANTHER" id="PTHR45757">
    <property type="entry name" value="PROTEIN CBG23364-RELATED"/>
    <property type="match status" value="1"/>
</dbReference>
<feature type="transmembrane region" description="Helical" evidence="2">
    <location>
        <begin position="355"/>
        <end position="378"/>
    </location>
</feature>
<dbReference type="GO" id="GO:0016020">
    <property type="term" value="C:membrane"/>
    <property type="evidence" value="ECO:0007669"/>
    <property type="project" value="UniProtKB-SubCell"/>
</dbReference>
<feature type="chain" id="PRO_5020813663" description="Major facilitator superfamily (MFS) profile domain-containing protein" evidence="3">
    <location>
        <begin position="22"/>
        <end position="428"/>
    </location>
</feature>
<comment type="subcellular location">
    <subcellularLocation>
        <location evidence="1">Membrane</location>
        <topology evidence="1">Multi-pass membrane protein</topology>
    </subcellularLocation>
</comment>
<dbReference type="PROSITE" id="PS50850">
    <property type="entry name" value="MFS"/>
    <property type="match status" value="1"/>
</dbReference>
<dbReference type="STRING" id="34508.A0A4U5LTU4"/>
<feature type="transmembrane region" description="Helical" evidence="2">
    <location>
        <begin position="104"/>
        <end position="124"/>
    </location>
</feature>
<feature type="transmembrane region" description="Helical" evidence="2">
    <location>
        <begin position="322"/>
        <end position="343"/>
    </location>
</feature>
<reference evidence="5 6" key="2">
    <citation type="journal article" date="2019" name="G3 (Bethesda)">
        <title>Hybrid Assembly of the Genome of the Entomopathogenic Nematode Steinernema carpocapsae Identifies the X-Chromosome.</title>
        <authorList>
            <person name="Serra L."/>
            <person name="Macchietto M."/>
            <person name="Macias-Munoz A."/>
            <person name="McGill C.J."/>
            <person name="Rodriguez I.M."/>
            <person name="Rodriguez B."/>
            <person name="Murad R."/>
            <person name="Mortazavi A."/>
        </authorList>
    </citation>
    <scope>NUCLEOTIDE SEQUENCE [LARGE SCALE GENOMIC DNA]</scope>
    <source>
        <strain evidence="5 6">ALL</strain>
    </source>
</reference>
<dbReference type="PANTHER" id="PTHR45757:SF11">
    <property type="entry name" value="MAJOR FACILITATOR SUPERFAMILY (MFS) PROFILE DOMAIN-CONTAINING PROTEIN"/>
    <property type="match status" value="1"/>
</dbReference>
<dbReference type="SUPFAM" id="SSF103473">
    <property type="entry name" value="MFS general substrate transporter"/>
    <property type="match status" value="1"/>
</dbReference>
<keyword evidence="2" id="KW-1133">Transmembrane helix</keyword>
<evidence type="ECO:0000256" key="1">
    <source>
        <dbReference type="ARBA" id="ARBA00004141"/>
    </source>
</evidence>
<reference evidence="5 6" key="1">
    <citation type="journal article" date="2015" name="Genome Biol.">
        <title>Comparative genomics of Steinernema reveals deeply conserved gene regulatory networks.</title>
        <authorList>
            <person name="Dillman A.R."/>
            <person name="Macchietto M."/>
            <person name="Porter C.F."/>
            <person name="Rogers A."/>
            <person name="Williams B."/>
            <person name="Antoshechkin I."/>
            <person name="Lee M.M."/>
            <person name="Goodwin Z."/>
            <person name="Lu X."/>
            <person name="Lewis E.E."/>
            <person name="Goodrich-Blair H."/>
            <person name="Stock S.P."/>
            <person name="Adams B.J."/>
            <person name="Sternberg P.W."/>
            <person name="Mortazavi A."/>
        </authorList>
    </citation>
    <scope>NUCLEOTIDE SEQUENCE [LARGE SCALE GENOMIC DNA]</scope>
    <source>
        <strain evidence="5 6">ALL</strain>
    </source>
</reference>
<evidence type="ECO:0000256" key="3">
    <source>
        <dbReference type="SAM" id="SignalP"/>
    </source>
</evidence>
<organism evidence="5 6">
    <name type="scientific">Steinernema carpocapsae</name>
    <name type="common">Entomopathogenic nematode</name>
    <dbReference type="NCBI Taxonomy" id="34508"/>
    <lineage>
        <taxon>Eukaryota</taxon>
        <taxon>Metazoa</taxon>
        <taxon>Ecdysozoa</taxon>
        <taxon>Nematoda</taxon>
        <taxon>Chromadorea</taxon>
        <taxon>Rhabditida</taxon>
        <taxon>Tylenchina</taxon>
        <taxon>Panagrolaimomorpha</taxon>
        <taxon>Strongyloidoidea</taxon>
        <taxon>Steinernematidae</taxon>
        <taxon>Steinernema</taxon>
    </lineage>
</organism>
<gene>
    <name evidence="5" type="ORF">L596_029167</name>
</gene>
<feature type="transmembrane region" description="Helical" evidence="2">
    <location>
        <begin position="169"/>
        <end position="190"/>
    </location>
</feature>
<comment type="caution">
    <text evidence="5">The sequence shown here is derived from an EMBL/GenBank/DDBJ whole genome shotgun (WGS) entry which is preliminary data.</text>
</comment>
<dbReference type="OrthoDB" id="2985014at2759"/>
<proteinExistence type="predicted"/>
<name>A0A4U5LTU4_STECR</name>
<dbReference type="Gene3D" id="1.20.1250.20">
    <property type="entry name" value="MFS general substrate transporter like domains"/>
    <property type="match status" value="2"/>
</dbReference>
<dbReference type="GO" id="GO:0022857">
    <property type="term" value="F:transmembrane transporter activity"/>
    <property type="evidence" value="ECO:0007669"/>
    <property type="project" value="InterPro"/>
</dbReference>
<keyword evidence="3" id="KW-0732">Signal</keyword>
<feature type="transmembrane region" description="Helical" evidence="2">
    <location>
        <begin position="262"/>
        <end position="283"/>
    </location>
</feature>
<feature type="transmembrane region" description="Helical" evidence="2">
    <location>
        <begin position="80"/>
        <end position="98"/>
    </location>
</feature>
<feature type="domain" description="Major facilitator superfamily (MFS) profile" evidence="4">
    <location>
        <begin position="6"/>
        <end position="415"/>
    </location>
</feature>
<evidence type="ECO:0000313" key="6">
    <source>
        <dbReference type="Proteomes" id="UP000298663"/>
    </source>
</evidence>
<keyword evidence="6" id="KW-1185">Reference proteome</keyword>
<dbReference type="Proteomes" id="UP000298663">
    <property type="component" value="Unassembled WGS sequence"/>
</dbReference>
<feature type="signal peptide" evidence="3">
    <location>
        <begin position="1"/>
        <end position="21"/>
    </location>
</feature>
<keyword evidence="2" id="KW-0472">Membrane</keyword>
<sequence length="428" mass="47058">MHRYYILAASFLCMTVLVANSSVFHFTVICMAPKTENNVTEAAFTSYEESMIFSALSLGRLVGSFPAVQMMNRFGLKTCFTFFGFFSGVVTALLPLWSNFSFILFVRLIQGCGMSAAFVAIGVVPMLCGKDKEKNFMMSVLSCSFQFGPCLVMPVAGHFCSSGLGWQGVYYLFGAATLVTFAMFFVFLTLAESENKNTKKDENPSNYTERRLPVPYKSMLLCASLWGTYMAAFGEGIGFNVYQLYGPIYINKVLNFEIAKTGFLVAGPYVITIVTKSIGGIILDRASCLKMQWRVYFFTSSNLILMTACFVGLTLITVHMKIVGQALLTASLVFGGLTSVGFMGASQEISQQFNYVSTSVLAFIDGLIGLILPVLVGILAPNHTKNEWAIVFYCFIGTLIVMNLLFATLTKVKPASWTVKKSDSQIPL</sequence>
<dbReference type="InterPro" id="IPR011701">
    <property type="entry name" value="MFS"/>
</dbReference>
<dbReference type="AlphaFoldDB" id="A0A4U5LTU4"/>
<dbReference type="InterPro" id="IPR036259">
    <property type="entry name" value="MFS_trans_sf"/>
</dbReference>